<dbReference type="SUPFAM" id="SSF46689">
    <property type="entry name" value="Homeodomain-like"/>
    <property type="match status" value="1"/>
</dbReference>
<gene>
    <name evidence="2" type="ordered locus">Nmul_A2023</name>
</gene>
<dbReference type="GO" id="GO:0000150">
    <property type="term" value="F:DNA strand exchange activity"/>
    <property type="evidence" value="ECO:0007669"/>
    <property type="project" value="InterPro"/>
</dbReference>
<name>Q2Y7F3_NITMU</name>
<dbReference type="KEGG" id="nmu:Nmul_A2023"/>
<feature type="domain" description="Resolvase/invertase-type recombinase catalytic" evidence="1">
    <location>
        <begin position="1"/>
        <end position="27"/>
    </location>
</feature>
<dbReference type="EMBL" id="CP000103">
    <property type="protein sequence ID" value="ABB75318.1"/>
    <property type="molecule type" value="Genomic_DNA"/>
</dbReference>
<evidence type="ECO:0000313" key="3">
    <source>
        <dbReference type="Proteomes" id="UP000002718"/>
    </source>
</evidence>
<dbReference type="CDD" id="cd00569">
    <property type="entry name" value="HTH_Hin_like"/>
    <property type="match status" value="1"/>
</dbReference>
<dbReference type="FunFam" id="1.10.10.60:FF:000352">
    <property type="entry name" value="Site-specific DNA recombinase"/>
    <property type="match status" value="1"/>
</dbReference>
<protein>
    <submittedName>
        <fullName evidence="2">Resolvase helix-turn-helix region</fullName>
    </submittedName>
</protein>
<dbReference type="Gene3D" id="1.10.10.60">
    <property type="entry name" value="Homeodomain-like"/>
    <property type="match status" value="1"/>
</dbReference>
<reference evidence="3" key="1">
    <citation type="submission" date="2005-08" db="EMBL/GenBank/DDBJ databases">
        <title>Complete sequence of chromosome 1 of Nitrosospira multiformis ATCC 25196.</title>
        <authorList>
            <person name="Copeland A."/>
            <person name="Lucas S."/>
            <person name="Lapidus A."/>
            <person name="Barry K."/>
            <person name="Detter J.C."/>
            <person name="Glavina T."/>
            <person name="Hammon N."/>
            <person name="Israni S."/>
            <person name="Pitluck S."/>
            <person name="Chain P."/>
            <person name="Malfatti S."/>
            <person name="Shin M."/>
            <person name="Vergez L."/>
            <person name="Schmutz J."/>
            <person name="Larimer F."/>
            <person name="Land M."/>
            <person name="Hauser L."/>
            <person name="Kyrpides N."/>
            <person name="Lykidis A."/>
            <person name="Richardson P."/>
        </authorList>
    </citation>
    <scope>NUCLEOTIDE SEQUENCE [LARGE SCALE GENOMIC DNA]</scope>
    <source>
        <strain evidence="3">ATCC 25196 / NCIMB 11849 / C 71</strain>
    </source>
</reference>
<evidence type="ECO:0000259" key="1">
    <source>
        <dbReference type="PROSITE" id="PS51736"/>
    </source>
</evidence>
<sequence length="78" mass="8684">MASLAEMERELTIERTHTGLEVARQLGRKGGRKRQMTDSKIASAKKLLTNGVPPRDVARNLGVSIPTLYRWIPASEQP</sequence>
<dbReference type="InterPro" id="IPR006119">
    <property type="entry name" value="Resolv_N"/>
</dbReference>
<organism evidence="2 3">
    <name type="scientific">Nitrosospira multiformis (strain ATCC 25196 / NCIMB 11849 / C 71)</name>
    <dbReference type="NCBI Taxonomy" id="323848"/>
    <lineage>
        <taxon>Bacteria</taxon>
        <taxon>Pseudomonadati</taxon>
        <taxon>Pseudomonadota</taxon>
        <taxon>Betaproteobacteria</taxon>
        <taxon>Nitrosomonadales</taxon>
        <taxon>Nitrosomonadaceae</taxon>
        <taxon>Nitrosospira</taxon>
    </lineage>
</organism>
<dbReference type="HOGENOM" id="CLU_010686_9_6_4"/>
<dbReference type="STRING" id="323848.Nmul_A2023"/>
<dbReference type="eggNOG" id="COG1961">
    <property type="taxonomic scope" value="Bacteria"/>
</dbReference>
<accession>Q2Y7F3</accession>
<evidence type="ECO:0000313" key="2">
    <source>
        <dbReference type="EMBL" id="ABB75318.1"/>
    </source>
</evidence>
<proteinExistence type="predicted"/>
<dbReference type="Proteomes" id="UP000002718">
    <property type="component" value="Chromosome"/>
</dbReference>
<reference evidence="2 3" key="2">
    <citation type="journal article" date="2008" name="Appl. Environ. Microbiol.">
        <title>Complete genome sequence of Nitrosospira multiformis, an ammonia-oxidizing bacterium from the soil environment.</title>
        <authorList>
            <person name="Norton J.M."/>
            <person name="Klotz M.G."/>
            <person name="Stein L.Y."/>
            <person name="Arp D.J."/>
            <person name="Bottomley P.J."/>
            <person name="Chain P.S."/>
            <person name="Hauser L.J."/>
            <person name="Land M.L."/>
            <person name="Larimer F.W."/>
            <person name="Shin M.W."/>
            <person name="Starkenburg S.R."/>
        </authorList>
    </citation>
    <scope>NUCLEOTIDE SEQUENCE [LARGE SCALE GENOMIC DNA]</scope>
    <source>
        <strain evidence="3">ATCC 25196 / NCIMB 11849 / C 71</strain>
    </source>
</reference>
<dbReference type="InterPro" id="IPR006120">
    <property type="entry name" value="Resolvase_HTH_dom"/>
</dbReference>
<dbReference type="OrthoDB" id="8585334at2"/>
<dbReference type="InterPro" id="IPR009057">
    <property type="entry name" value="Homeodomain-like_sf"/>
</dbReference>
<keyword evidence="3" id="KW-1185">Reference proteome</keyword>
<dbReference type="Pfam" id="PF02796">
    <property type="entry name" value="HTH_7"/>
    <property type="match status" value="1"/>
</dbReference>
<dbReference type="PROSITE" id="PS51736">
    <property type="entry name" value="RECOMBINASES_3"/>
    <property type="match status" value="1"/>
</dbReference>
<dbReference type="AlphaFoldDB" id="Q2Y7F3"/>
<dbReference type="GO" id="GO:0003677">
    <property type="term" value="F:DNA binding"/>
    <property type="evidence" value="ECO:0007669"/>
    <property type="project" value="InterPro"/>
</dbReference>